<organism evidence="1 2">
    <name type="scientific">Panagrolaimus sp. JU765</name>
    <dbReference type="NCBI Taxonomy" id="591449"/>
    <lineage>
        <taxon>Eukaryota</taxon>
        <taxon>Metazoa</taxon>
        <taxon>Ecdysozoa</taxon>
        <taxon>Nematoda</taxon>
        <taxon>Chromadorea</taxon>
        <taxon>Rhabditida</taxon>
        <taxon>Tylenchina</taxon>
        <taxon>Panagrolaimomorpha</taxon>
        <taxon>Panagrolaimoidea</taxon>
        <taxon>Panagrolaimidae</taxon>
        <taxon>Panagrolaimus</taxon>
    </lineage>
</organism>
<accession>A0AC34Q927</accession>
<sequence length="135" mass="16415">MFRYRRRIIRRRIRRTAEFNIFRDCFKLLAEKVGLHGLSEEAIEMLIFDIKHELRIILRYLKMRAYNADRHVVIYDDFAGYYLADGFDPEMTEYNVLVSRRLFHTKPLPVFPVETEDDSSFADMLSKIKKRKYHF</sequence>
<reference evidence="2" key="1">
    <citation type="submission" date="2022-11" db="UniProtKB">
        <authorList>
            <consortium name="WormBaseParasite"/>
        </authorList>
    </citation>
    <scope>IDENTIFICATION</scope>
</reference>
<dbReference type="Proteomes" id="UP000887576">
    <property type="component" value="Unplaced"/>
</dbReference>
<proteinExistence type="predicted"/>
<evidence type="ECO:0000313" key="1">
    <source>
        <dbReference type="Proteomes" id="UP000887576"/>
    </source>
</evidence>
<protein>
    <submittedName>
        <fullName evidence="2">Histone H4</fullName>
    </submittedName>
</protein>
<evidence type="ECO:0000313" key="2">
    <source>
        <dbReference type="WBParaSite" id="JU765_v2.g14197.t1"/>
    </source>
</evidence>
<dbReference type="WBParaSite" id="JU765_v2.g14197.t1">
    <property type="protein sequence ID" value="JU765_v2.g14197.t1"/>
    <property type="gene ID" value="JU765_v2.g14197"/>
</dbReference>
<name>A0AC34Q927_9BILA</name>